<evidence type="ECO:0000313" key="8">
    <source>
        <dbReference type="EMBL" id="MDM8157542.1"/>
    </source>
</evidence>
<dbReference type="PANTHER" id="PTHR45008:SF1">
    <property type="entry name" value="PTS SYSTEM GLUCOSE-SPECIFIC EIIA COMPONENT"/>
    <property type="match status" value="1"/>
</dbReference>
<dbReference type="Proteomes" id="UP001529340">
    <property type="component" value="Unassembled WGS sequence"/>
</dbReference>
<keyword evidence="2" id="KW-0813">Transport</keyword>
<dbReference type="PROSITE" id="PS51093">
    <property type="entry name" value="PTS_EIIA_TYPE_1"/>
    <property type="match status" value="1"/>
</dbReference>
<dbReference type="SUPFAM" id="SSF51261">
    <property type="entry name" value="Duplicated hybrid motif"/>
    <property type="match status" value="1"/>
</dbReference>
<evidence type="ECO:0000256" key="4">
    <source>
        <dbReference type="ARBA" id="ARBA00022679"/>
    </source>
</evidence>
<evidence type="ECO:0000256" key="6">
    <source>
        <dbReference type="ARBA" id="ARBA00022777"/>
    </source>
</evidence>
<dbReference type="InterPro" id="IPR050890">
    <property type="entry name" value="PTS_EIIA_component"/>
</dbReference>
<reference evidence="8 9" key="3">
    <citation type="submission" date="2023-06" db="EMBL/GenBank/DDBJ databases">
        <authorList>
            <person name="Zeman M."/>
            <person name="Kubasova T."/>
            <person name="Jahodarova E."/>
            <person name="Nykrynova M."/>
            <person name="Rychlik I."/>
        </authorList>
    </citation>
    <scope>NUCLEOTIDE SEQUENCE [LARGE SCALE GENOMIC DNA]</scope>
    <source>
        <strain evidence="8 9">ET39</strain>
    </source>
</reference>
<dbReference type="Gene3D" id="2.70.70.10">
    <property type="entry name" value="Glucose Permease (Domain IIA)"/>
    <property type="match status" value="1"/>
</dbReference>
<gene>
    <name evidence="8" type="ORF">QUV96_07815</name>
</gene>
<sequence>MFFKKKTHSLKAYADGQLLSIEKVNDEVFSKKMMGDGVAIRPANGTVVAPCDGVISVVFEPTYHAIGITMDNQMEVLLHIGLDTVNLKEPIFQCKVKKGQRISCGDVLVTYDENQLKSMNVDNITMCVITSQGQAKDVTFAPEGKVMAGMDDILTYK</sequence>
<accession>A0ABT7UD62</accession>
<evidence type="ECO:0000259" key="7">
    <source>
        <dbReference type="PROSITE" id="PS51093"/>
    </source>
</evidence>
<reference evidence="8 9" key="2">
    <citation type="submission" date="2023-06" db="EMBL/GenBank/DDBJ databases">
        <title>Identification and characterization of horizontal gene transfer across gut microbiota members of farm animals based on homology search.</title>
        <authorList>
            <person name="Schwarzerova J."/>
            <person name="Nykrynova M."/>
            <person name="Jureckova K."/>
            <person name="Cejkova D."/>
            <person name="Rychlik I."/>
        </authorList>
    </citation>
    <scope>NUCLEOTIDE SEQUENCE [LARGE SCALE GENOMIC DNA]</scope>
    <source>
        <strain evidence="8 9">ET39</strain>
    </source>
</reference>
<dbReference type="RefSeq" id="WP_289607988.1">
    <property type="nucleotide sequence ID" value="NZ_JAUDCG010000032.1"/>
</dbReference>
<dbReference type="InterPro" id="IPR011055">
    <property type="entry name" value="Dup_hybrid_motif"/>
</dbReference>
<dbReference type="InterPro" id="IPR001127">
    <property type="entry name" value="PTS_EIIA_1_perm"/>
</dbReference>
<keyword evidence="5" id="KW-0598">Phosphotransferase system</keyword>
<keyword evidence="4" id="KW-0808">Transferase</keyword>
<evidence type="ECO:0000256" key="1">
    <source>
        <dbReference type="ARBA" id="ARBA00004496"/>
    </source>
</evidence>
<evidence type="ECO:0000256" key="5">
    <source>
        <dbReference type="ARBA" id="ARBA00022683"/>
    </source>
</evidence>
<evidence type="ECO:0000313" key="9">
    <source>
        <dbReference type="Proteomes" id="UP001529340"/>
    </source>
</evidence>
<comment type="caution">
    <text evidence="8">The sequence shown here is derived from an EMBL/GenBank/DDBJ whole genome shotgun (WGS) entry which is preliminary data.</text>
</comment>
<keyword evidence="6" id="KW-0418">Kinase</keyword>
<evidence type="ECO:0000256" key="2">
    <source>
        <dbReference type="ARBA" id="ARBA00022448"/>
    </source>
</evidence>
<proteinExistence type="predicted"/>
<protein>
    <submittedName>
        <fullName evidence="8">PTS glucose transporter subunit IIA</fullName>
    </submittedName>
</protein>
<dbReference type="Pfam" id="PF00358">
    <property type="entry name" value="PTS_EIIA_1"/>
    <property type="match status" value="1"/>
</dbReference>
<keyword evidence="9" id="KW-1185">Reference proteome</keyword>
<dbReference type="EMBL" id="JAUDCG010000032">
    <property type="protein sequence ID" value="MDM8157542.1"/>
    <property type="molecule type" value="Genomic_DNA"/>
</dbReference>
<feature type="domain" description="PTS EIIA type-1" evidence="7">
    <location>
        <begin position="26"/>
        <end position="131"/>
    </location>
</feature>
<keyword evidence="3 8" id="KW-0762">Sugar transport</keyword>
<evidence type="ECO:0000256" key="3">
    <source>
        <dbReference type="ARBA" id="ARBA00022597"/>
    </source>
</evidence>
<organism evidence="8 9">
    <name type="scientific">Amedibacillus dolichus</name>
    <dbReference type="NCBI Taxonomy" id="31971"/>
    <lineage>
        <taxon>Bacteria</taxon>
        <taxon>Bacillati</taxon>
        <taxon>Bacillota</taxon>
        <taxon>Erysipelotrichia</taxon>
        <taxon>Erysipelotrichales</taxon>
        <taxon>Erysipelotrichaceae</taxon>
        <taxon>Amedibacillus</taxon>
    </lineage>
</organism>
<name>A0ABT7UD62_9FIRM</name>
<comment type="subcellular location">
    <subcellularLocation>
        <location evidence="1">Cytoplasm</location>
    </subcellularLocation>
</comment>
<dbReference type="NCBIfam" id="TIGR00830">
    <property type="entry name" value="PTBA"/>
    <property type="match status" value="1"/>
</dbReference>
<reference evidence="9" key="1">
    <citation type="submission" date="2023-06" db="EMBL/GenBank/DDBJ databases">
        <title>Identification and characterization of horizontal gene transfer across gut microbiota members of farm animals based on homology search.</title>
        <authorList>
            <person name="Zeman M."/>
            <person name="Kubasova T."/>
            <person name="Jahodarova E."/>
            <person name="Nykrynova M."/>
            <person name="Rychlik I."/>
        </authorList>
    </citation>
    <scope>NUCLEOTIDE SEQUENCE [LARGE SCALE GENOMIC DNA]</scope>
    <source>
        <strain evidence="9">ET39</strain>
    </source>
</reference>
<dbReference type="PANTHER" id="PTHR45008">
    <property type="entry name" value="PTS SYSTEM GLUCOSE-SPECIFIC EIIA COMPONENT"/>
    <property type="match status" value="1"/>
</dbReference>